<organism evidence="1 2">
    <name type="scientific">Ewingella americana</name>
    <dbReference type="NCBI Taxonomy" id="41202"/>
    <lineage>
        <taxon>Bacteria</taxon>
        <taxon>Pseudomonadati</taxon>
        <taxon>Pseudomonadota</taxon>
        <taxon>Gammaproteobacteria</taxon>
        <taxon>Enterobacterales</taxon>
        <taxon>Yersiniaceae</taxon>
        <taxon>Ewingella</taxon>
    </lineage>
</organism>
<dbReference type="RefSeq" id="WP_140474426.1">
    <property type="nucleotide sequence ID" value="NZ_RCZD01000011.1"/>
</dbReference>
<dbReference type="InterPro" id="IPR016181">
    <property type="entry name" value="Acyl_CoA_acyltransferase"/>
</dbReference>
<evidence type="ECO:0000313" key="2">
    <source>
        <dbReference type="Proteomes" id="UP000317663"/>
    </source>
</evidence>
<sequence length="189" mass="20690">MNISKSDSSDAREILQMLGESKGENLTPQQRAEEGFTQGSMDEAMLKNFQAGSGVFVSKAQASDNTVITGVAMTVPGRLAKHGTAQAAYNIVLESGEVTADQIFLYGPVTVRQAFRGKGILTQLLIHICQALKDQYSLGVAFVDKENHKSLLIHRHYPMKEPGSFELNGRSYAIFTFAPATVLAFYQNR</sequence>
<dbReference type="EMBL" id="RCZD01000011">
    <property type="protein sequence ID" value="TPG58386.1"/>
    <property type="molecule type" value="Genomic_DNA"/>
</dbReference>
<evidence type="ECO:0008006" key="3">
    <source>
        <dbReference type="Google" id="ProtNLM"/>
    </source>
</evidence>
<proteinExistence type="predicted"/>
<comment type="caution">
    <text evidence="1">The sequence shown here is derived from an EMBL/GenBank/DDBJ whole genome shotgun (WGS) entry which is preliminary data.</text>
</comment>
<dbReference type="Proteomes" id="UP000317663">
    <property type="component" value="Unassembled WGS sequence"/>
</dbReference>
<accession>A0A502GBH8</accession>
<gene>
    <name evidence="1" type="ORF">EAH77_19310</name>
</gene>
<keyword evidence="2" id="KW-1185">Reference proteome</keyword>
<protein>
    <recommendedName>
        <fullName evidence="3">N-acetyltransferase domain-containing protein</fullName>
    </recommendedName>
</protein>
<dbReference type="Gene3D" id="3.40.630.30">
    <property type="match status" value="1"/>
</dbReference>
<evidence type="ECO:0000313" key="1">
    <source>
        <dbReference type="EMBL" id="TPG58386.1"/>
    </source>
</evidence>
<dbReference type="SUPFAM" id="SSF55729">
    <property type="entry name" value="Acyl-CoA N-acyltransferases (Nat)"/>
    <property type="match status" value="1"/>
</dbReference>
<dbReference type="OrthoDB" id="5109343at2"/>
<reference evidence="1 2" key="1">
    <citation type="journal article" date="2019" name="Environ. Microbiol.">
        <title>Species interactions and distinct microbial communities in high Arctic permafrost affected cryosols are associated with the CH4 and CO2 gas fluxes.</title>
        <authorList>
            <person name="Altshuler I."/>
            <person name="Hamel J."/>
            <person name="Turney S."/>
            <person name="Magnuson E."/>
            <person name="Levesque R."/>
            <person name="Greer C."/>
            <person name="Whyte L.G."/>
        </authorList>
    </citation>
    <scope>NUCLEOTIDE SEQUENCE [LARGE SCALE GENOMIC DNA]</scope>
    <source>
        <strain evidence="1 2">E4</strain>
    </source>
</reference>
<name>A0A502GBH8_9GAMM</name>
<dbReference type="AlphaFoldDB" id="A0A502GBH8"/>